<dbReference type="GO" id="GO:0016020">
    <property type="term" value="C:membrane"/>
    <property type="evidence" value="ECO:0007669"/>
    <property type="project" value="GOC"/>
</dbReference>
<feature type="transmembrane region" description="Helical" evidence="1">
    <location>
        <begin position="6"/>
        <end position="32"/>
    </location>
</feature>
<feature type="signal peptide" evidence="2">
    <location>
        <begin position="1"/>
        <end position="19"/>
    </location>
</feature>
<accession>A0A0G4GGU0</accession>
<reference evidence="3" key="1">
    <citation type="submission" date="2014-11" db="EMBL/GenBank/DDBJ databases">
        <authorList>
            <person name="Otto D Thomas"/>
            <person name="Naeem Raeece"/>
        </authorList>
    </citation>
    <scope>NUCLEOTIDE SEQUENCE</scope>
</reference>
<sequence>MTPTWGWPALLHILLPLYADLPGGAVTLAMYIGLLKGSAEMFKFLGSNEAWKWFLFIQLFSWVAQFYGHAVHEKRRPALMDNLLQIFAAPFFVTLEVLFALGYKPWLKKACEARVGAMLKELRALDAKKKQKN</sequence>
<evidence type="ECO:0000256" key="1">
    <source>
        <dbReference type="SAM" id="Phobius"/>
    </source>
</evidence>
<organism evidence="3">
    <name type="scientific">Chromera velia CCMP2878</name>
    <dbReference type="NCBI Taxonomy" id="1169474"/>
    <lineage>
        <taxon>Eukaryota</taxon>
        <taxon>Sar</taxon>
        <taxon>Alveolata</taxon>
        <taxon>Colpodellida</taxon>
        <taxon>Chromeraceae</taxon>
        <taxon>Chromera</taxon>
    </lineage>
</organism>
<keyword evidence="2" id="KW-0732">Signal</keyword>
<keyword evidence="1" id="KW-1133">Transmembrane helix</keyword>
<evidence type="ECO:0000313" key="3">
    <source>
        <dbReference type="EMBL" id="CEM28849.1"/>
    </source>
</evidence>
<gene>
    <name evidence="3" type="ORF">Cvel_21843</name>
</gene>
<dbReference type="PANTHER" id="PTHR28026">
    <property type="entry name" value="DUF962 DOMAIN PROTEIN (AFU_ORTHOLOGUE AFUA_8G05310)"/>
    <property type="match status" value="1"/>
</dbReference>
<proteinExistence type="predicted"/>
<name>A0A0G4GGU0_9ALVE</name>
<dbReference type="AlphaFoldDB" id="A0A0G4GGU0"/>
<dbReference type="GO" id="GO:0005783">
    <property type="term" value="C:endoplasmic reticulum"/>
    <property type="evidence" value="ECO:0007669"/>
    <property type="project" value="TreeGrafter"/>
</dbReference>
<feature type="chain" id="PRO_5005189983" description="DUF962 domain-containing protein" evidence="2">
    <location>
        <begin position="20"/>
        <end position="133"/>
    </location>
</feature>
<dbReference type="PANTHER" id="PTHR28026:SF9">
    <property type="entry name" value="2-HYDROXY-PALMITIC ACID DIOXYGENASE MPO1"/>
    <property type="match status" value="1"/>
</dbReference>
<keyword evidence="1" id="KW-0472">Membrane</keyword>
<evidence type="ECO:0000256" key="2">
    <source>
        <dbReference type="SAM" id="SignalP"/>
    </source>
</evidence>
<protein>
    <recommendedName>
        <fullName evidence="4">DUF962 domain-containing protein</fullName>
    </recommendedName>
</protein>
<keyword evidence="1" id="KW-0812">Transmembrane</keyword>
<dbReference type="Pfam" id="PF06127">
    <property type="entry name" value="Mpo1-like"/>
    <property type="match status" value="1"/>
</dbReference>
<evidence type="ECO:0008006" key="4">
    <source>
        <dbReference type="Google" id="ProtNLM"/>
    </source>
</evidence>
<dbReference type="VEuPathDB" id="CryptoDB:Cvel_21843"/>
<dbReference type="EMBL" id="CDMZ01001199">
    <property type="protein sequence ID" value="CEM28849.1"/>
    <property type="molecule type" value="Genomic_DNA"/>
</dbReference>
<feature type="transmembrane region" description="Helical" evidence="1">
    <location>
        <begin position="53"/>
        <end position="71"/>
    </location>
</feature>
<dbReference type="InterPro" id="IPR009305">
    <property type="entry name" value="Mpo1-like"/>
</dbReference>
<dbReference type="GO" id="GO:0046521">
    <property type="term" value="P:sphingoid catabolic process"/>
    <property type="evidence" value="ECO:0007669"/>
    <property type="project" value="TreeGrafter"/>
</dbReference>
<feature type="transmembrane region" description="Helical" evidence="1">
    <location>
        <begin position="83"/>
        <end position="103"/>
    </location>
</feature>